<organism evidence="11 12">
    <name type="scientific">Physcomitrium patens</name>
    <name type="common">Spreading-leaved earth moss</name>
    <name type="synonym">Physcomitrella patens</name>
    <dbReference type="NCBI Taxonomy" id="3218"/>
    <lineage>
        <taxon>Eukaryota</taxon>
        <taxon>Viridiplantae</taxon>
        <taxon>Streptophyta</taxon>
        <taxon>Embryophyta</taxon>
        <taxon>Bryophyta</taxon>
        <taxon>Bryophytina</taxon>
        <taxon>Bryopsida</taxon>
        <taxon>Funariidae</taxon>
        <taxon>Funariales</taxon>
        <taxon>Funariaceae</taxon>
        <taxon>Physcomitrium</taxon>
    </lineage>
</organism>
<dbReference type="PANTHER" id="PTHR11021">
    <property type="entry name" value="SMALL NUCLEAR RIBONUCLEOPROTEIN F SNRNP-F"/>
    <property type="match status" value="1"/>
</dbReference>
<dbReference type="SUPFAM" id="SSF50182">
    <property type="entry name" value="Sm-like ribonucleoproteins"/>
    <property type="match status" value="1"/>
</dbReference>
<evidence type="ECO:0000256" key="3">
    <source>
        <dbReference type="ARBA" id="ARBA00022664"/>
    </source>
</evidence>
<evidence type="ECO:0000256" key="8">
    <source>
        <dbReference type="ARBA" id="ARBA00023274"/>
    </source>
</evidence>
<keyword evidence="6" id="KW-0508">mRNA splicing</keyword>
<dbReference type="AlphaFoldDB" id="A0A7I4DH71"/>
<gene>
    <name evidence="11" type="primary">LOC112281339</name>
</gene>
<dbReference type="EMBL" id="ABEU02000004">
    <property type="status" value="NOT_ANNOTATED_CDS"/>
    <property type="molecule type" value="Genomic_DNA"/>
</dbReference>
<dbReference type="EnsemblPlants" id="Pp3c4_14270V3.2">
    <property type="protein sequence ID" value="Pp3c4_14270V3.2"/>
    <property type="gene ID" value="Pp3c4_14270"/>
</dbReference>
<comment type="similarity">
    <text evidence="2">Belongs to the snRNP Sm proteins family. SmF/LSm6 subfamily.</text>
</comment>
<dbReference type="Pfam" id="PF01423">
    <property type="entry name" value="LSM"/>
    <property type="match status" value="1"/>
</dbReference>
<dbReference type="GO" id="GO:0005681">
    <property type="term" value="C:spliceosomal complex"/>
    <property type="evidence" value="ECO:0007669"/>
    <property type="project" value="UniProtKB-KW"/>
</dbReference>
<dbReference type="InterPro" id="IPR010920">
    <property type="entry name" value="LSM_dom_sf"/>
</dbReference>
<evidence type="ECO:0000256" key="1">
    <source>
        <dbReference type="ARBA" id="ARBA00004123"/>
    </source>
</evidence>
<evidence type="ECO:0000256" key="4">
    <source>
        <dbReference type="ARBA" id="ARBA00022728"/>
    </source>
</evidence>
<reference evidence="11 12" key="2">
    <citation type="journal article" date="2018" name="Plant J.">
        <title>The Physcomitrella patens chromosome-scale assembly reveals moss genome structure and evolution.</title>
        <authorList>
            <person name="Lang D."/>
            <person name="Ullrich K.K."/>
            <person name="Murat F."/>
            <person name="Fuchs J."/>
            <person name="Jenkins J."/>
            <person name="Haas F.B."/>
            <person name="Piednoel M."/>
            <person name="Gundlach H."/>
            <person name="Van Bel M."/>
            <person name="Meyberg R."/>
            <person name="Vives C."/>
            <person name="Morata J."/>
            <person name="Symeonidi A."/>
            <person name="Hiss M."/>
            <person name="Muchero W."/>
            <person name="Kamisugi Y."/>
            <person name="Saleh O."/>
            <person name="Blanc G."/>
            <person name="Decker E.L."/>
            <person name="van Gessel N."/>
            <person name="Grimwood J."/>
            <person name="Hayes R.D."/>
            <person name="Graham S.W."/>
            <person name="Gunter L.E."/>
            <person name="McDaniel S.F."/>
            <person name="Hoernstein S.N.W."/>
            <person name="Larsson A."/>
            <person name="Li F.W."/>
            <person name="Perroud P.F."/>
            <person name="Phillips J."/>
            <person name="Ranjan P."/>
            <person name="Rokshar D.S."/>
            <person name="Rothfels C.J."/>
            <person name="Schneider L."/>
            <person name="Shu S."/>
            <person name="Stevenson D.W."/>
            <person name="Thummler F."/>
            <person name="Tillich M."/>
            <person name="Villarreal Aguilar J.C."/>
            <person name="Widiez T."/>
            <person name="Wong G.K."/>
            <person name="Wymore A."/>
            <person name="Zhang Y."/>
            <person name="Zimmer A.D."/>
            <person name="Quatrano R.S."/>
            <person name="Mayer K.F.X."/>
            <person name="Goodstein D."/>
            <person name="Casacuberta J.M."/>
            <person name="Vandepoele K."/>
            <person name="Reski R."/>
            <person name="Cuming A.C."/>
            <person name="Tuskan G.A."/>
            <person name="Maumus F."/>
            <person name="Salse J."/>
            <person name="Schmutz J."/>
            <person name="Rensing S.A."/>
        </authorList>
    </citation>
    <scope>NUCLEOTIDE SEQUENCE [LARGE SCALE GENOMIC DNA]</scope>
    <source>
        <strain evidence="11 12">cv. Gransden 2004</strain>
    </source>
</reference>
<dbReference type="InterPro" id="IPR001163">
    <property type="entry name" value="Sm_dom_euk/arc"/>
</dbReference>
<dbReference type="InterPro" id="IPR034100">
    <property type="entry name" value="Sm_F"/>
</dbReference>
<dbReference type="Gramene" id="Pp3c4_14270V3.2">
    <property type="protein sequence ID" value="Pp3c4_14270V3.2"/>
    <property type="gene ID" value="Pp3c4_14270"/>
</dbReference>
<protein>
    <recommendedName>
        <fullName evidence="9">Sm protein F</fullName>
    </recommendedName>
</protein>
<keyword evidence="3" id="KW-0507">mRNA processing</keyword>
<accession>A0A7I4DH71</accession>
<evidence type="ECO:0000256" key="5">
    <source>
        <dbReference type="ARBA" id="ARBA00022884"/>
    </source>
</evidence>
<dbReference type="SMART" id="SM00651">
    <property type="entry name" value="Sm"/>
    <property type="match status" value="1"/>
</dbReference>
<dbReference type="Gene3D" id="2.30.30.100">
    <property type="match status" value="1"/>
</dbReference>
<keyword evidence="5" id="KW-0694">RNA-binding</keyword>
<dbReference type="InParanoid" id="A0A7I4DH71"/>
<dbReference type="PANTHER" id="PTHR11021:SF0">
    <property type="entry name" value="SMALL NUCLEAR RIBONUCLEOPROTEIN F"/>
    <property type="match status" value="1"/>
</dbReference>
<evidence type="ECO:0000256" key="9">
    <source>
        <dbReference type="ARBA" id="ARBA00030144"/>
    </source>
</evidence>
<name>A0A7I4DH71_PHYPA</name>
<reference evidence="11 12" key="1">
    <citation type="journal article" date="2008" name="Science">
        <title>The Physcomitrella genome reveals evolutionary insights into the conquest of land by plants.</title>
        <authorList>
            <person name="Rensing S."/>
            <person name="Lang D."/>
            <person name="Zimmer A."/>
            <person name="Terry A."/>
            <person name="Salamov A."/>
            <person name="Shapiro H."/>
            <person name="Nishiyama T."/>
            <person name="Perroud P.-F."/>
            <person name="Lindquist E."/>
            <person name="Kamisugi Y."/>
            <person name="Tanahashi T."/>
            <person name="Sakakibara K."/>
            <person name="Fujita T."/>
            <person name="Oishi K."/>
            <person name="Shin-I T."/>
            <person name="Kuroki Y."/>
            <person name="Toyoda A."/>
            <person name="Suzuki Y."/>
            <person name="Hashimoto A."/>
            <person name="Yamaguchi K."/>
            <person name="Sugano A."/>
            <person name="Kohara Y."/>
            <person name="Fujiyama A."/>
            <person name="Anterola A."/>
            <person name="Aoki S."/>
            <person name="Ashton N."/>
            <person name="Barbazuk W.B."/>
            <person name="Barker E."/>
            <person name="Bennetzen J."/>
            <person name="Bezanilla M."/>
            <person name="Blankenship R."/>
            <person name="Cho S.H."/>
            <person name="Dutcher S."/>
            <person name="Estelle M."/>
            <person name="Fawcett J.A."/>
            <person name="Gundlach H."/>
            <person name="Hanada K."/>
            <person name="Heyl A."/>
            <person name="Hicks K.A."/>
            <person name="Hugh J."/>
            <person name="Lohr M."/>
            <person name="Mayer K."/>
            <person name="Melkozernov A."/>
            <person name="Murata T."/>
            <person name="Nelson D."/>
            <person name="Pils B."/>
            <person name="Prigge M."/>
            <person name="Reiss B."/>
            <person name="Renner T."/>
            <person name="Rombauts S."/>
            <person name="Rushton P."/>
            <person name="Sanderfoot A."/>
            <person name="Schween G."/>
            <person name="Shiu S.-H."/>
            <person name="Stueber K."/>
            <person name="Theodoulou F.L."/>
            <person name="Tu H."/>
            <person name="Van de Peer Y."/>
            <person name="Verrier P.J."/>
            <person name="Waters E."/>
            <person name="Wood A."/>
            <person name="Yang L."/>
            <person name="Cove D."/>
            <person name="Cuming A."/>
            <person name="Hasebe M."/>
            <person name="Lucas S."/>
            <person name="Mishler D.B."/>
            <person name="Reski R."/>
            <person name="Grigoriev I."/>
            <person name="Quatrano R.S."/>
            <person name="Boore J.L."/>
        </authorList>
    </citation>
    <scope>NUCLEOTIDE SEQUENCE [LARGE SCALE GENOMIC DNA]</scope>
    <source>
        <strain evidence="11 12">cv. Gransden 2004</strain>
    </source>
</reference>
<dbReference type="CDD" id="cd01722">
    <property type="entry name" value="Sm_F"/>
    <property type="match status" value="1"/>
</dbReference>
<evidence type="ECO:0000259" key="10">
    <source>
        <dbReference type="SMART" id="SM00651"/>
    </source>
</evidence>
<keyword evidence="7" id="KW-0539">Nucleus</keyword>
<evidence type="ECO:0000256" key="2">
    <source>
        <dbReference type="ARBA" id="ARBA00007927"/>
    </source>
</evidence>
<dbReference type="InterPro" id="IPR016487">
    <property type="entry name" value="Lsm6/sSmF"/>
</dbReference>
<keyword evidence="4" id="KW-0747">Spliceosome</keyword>
<evidence type="ECO:0000313" key="12">
    <source>
        <dbReference type="Proteomes" id="UP000006727"/>
    </source>
</evidence>
<evidence type="ECO:0000256" key="7">
    <source>
        <dbReference type="ARBA" id="ARBA00023242"/>
    </source>
</evidence>
<dbReference type="GO" id="GO:0000398">
    <property type="term" value="P:mRNA splicing, via spliceosome"/>
    <property type="evidence" value="ECO:0007669"/>
    <property type="project" value="InterPro"/>
</dbReference>
<sequence>MDDVMMNVTLFLEEARKIITTCEFFFFLFFSSKFEVLLFQSLHVVVVSNFNFTDADLSHSVSRHGGYLVSVDSYMNLQLASTEEFVDGAFTGNLGEVLIRCNNVMYLRGVPEDEDAAEDDE</sequence>
<dbReference type="GO" id="GO:0003723">
    <property type="term" value="F:RNA binding"/>
    <property type="evidence" value="ECO:0007669"/>
    <property type="project" value="UniProtKB-KW"/>
</dbReference>
<comment type="subcellular location">
    <subcellularLocation>
        <location evidence="1">Nucleus</location>
    </subcellularLocation>
</comment>
<keyword evidence="8" id="KW-0687">Ribonucleoprotein</keyword>
<evidence type="ECO:0000313" key="11">
    <source>
        <dbReference type="EnsemblPlants" id="Pp3c4_14270V3.2"/>
    </source>
</evidence>
<reference evidence="11" key="3">
    <citation type="submission" date="2020-12" db="UniProtKB">
        <authorList>
            <consortium name="EnsemblPlants"/>
        </authorList>
    </citation>
    <scope>IDENTIFICATION</scope>
</reference>
<feature type="domain" description="Sm" evidence="10">
    <location>
        <begin position="32"/>
        <end position="109"/>
    </location>
</feature>
<keyword evidence="12" id="KW-1185">Reference proteome</keyword>
<proteinExistence type="inferred from homology"/>
<dbReference type="Proteomes" id="UP000006727">
    <property type="component" value="Chromosome 4"/>
</dbReference>
<evidence type="ECO:0000256" key="6">
    <source>
        <dbReference type="ARBA" id="ARBA00023187"/>
    </source>
</evidence>